<evidence type="ECO:0000313" key="1">
    <source>
        <dbReference type="EMBL" id="EWS77864.1"/>
    </source>
</evidence>
<dbReference type="GeneID" id="68901361"/>
<keyword evidence="4" id="KW-1185">Reference proteome</keyword>
<dbReference type="Proteomes" id="UP000020406">
    <property type="component" value="Unassembled WGS sequence"/>
</dbReference>
<dbReference type="RefSeq" id="WP_038271516.1">
    <property type="nucleotide sequence ID" value="NZ_CP053627.1"/>
</dbReference>
<gene>
    <name evidence="1" type="ORF">AF72_08785</name>
    <name evidence="2" type="ORF">LPH55_02370</name>
</gene>
<dbReference type="PATRIC" id="fig|1444770.3.peg.2084"/>
<dbReference type="EMBL" id="JDSQ01000013">
    <property type="protein sequence ID" value="EWS77864.1"/>
    <property type="molecule type" value="Genomic_DNA"/>
</dbReference>
<dbReference type="KEGG" id="xtw:AB672_08650"/>
<reference evidence="1 3" key="1">
    <citation type="journal article" date="2014" name="Genome Announc.">
        <title>Draft Genome Sequence of Xylella fastidiosa Pear Leaf Scorch Strain in Taiwan.</title>
        <authorList>
            <person name="Su C.C."/>
            <person name="Deng W.L."/>
            <person name="Jan F.J."/>
            <person name="Chang C.J."/>
            <person name="Huang H."/>
            <person name="Chen J."/>
        </authorList>
    </citation>
    <scope>NUCLEOTIDE SEQUENCE [LARGE SCALE GENOMIC DNA]</scope>
    <source>
        <strain evidence="1 3">PLS229</strain>
    </source>
</reference>
<dbReference type="STRING" id="1444770.AF72_08785"/>
<proteinExistence type="predicted"/>
<evidence type="ECO:0000313" key="4">
    <source>
        <dbReference type="Proteomes" id="UP001430701"/>
    </source>
</evidence>
<dbReference type="EMBL" id="JAJPPU010000001">
    <property type="protein sequence ID" value="MCD8472345.1"/>
    <property type="molecule type" value="Genomic_DNA"/>
</dbReference>
<reference evidence="2" key="2">
    <citation type="submission" date="2021-11" db="EMBL/GenBank/DDBJ databases">
        <title>Genome sequence of Xylella taiwanensis PLS432.</title>
        <authorList>
            <person name="Weng L.-W."/>
            <person name="Su C.-C."/>
            <person name="Tsai C.-W."/>
            <person name="Kuo C.-H."/>
        </authorList>
    </citation>
    <scope>NUCLEOTIDE SEQUENCE</scope>
    <source>
        <strain evidence="2">PLS432</strain>
    </source>
</reference>
<comment type="caution">
    <text evidence="1">The sequence shown here is derived from an EMBL/GenBank/DDBJ whole genome shotgun (WGS) entry which is preliminary data.</text>
</comment>
<dbReference type="OrthoDB" id="5984905at2"/>
<dbReference type="Proteomes" id="UP001430701">
    <property type="component" value="Unassembled WGS sequence"/>
</dbReference>
<accession>Z9JI40</accession>
<organism evidence="1 3">
    <name type="scientific">Xylella taiwanensis</name>
    <dbReference type="NCBI Taxonomy" id="1444770"/>
    <lineage>
        <taxon>Bacteria</taxon>
        <taxon>Pseudomonadati</taxon>
        <taxon>Pseudomonadota</taxon>
        <taxon>Gammaproteobacteria</taxon>
        <taxon>Lysobacterales</taxon>
        <taxon>Lysobacteraceae</taxon>
        <taxon>Xylella</taxon>
    </lineage>
</organism>
<evidence type="ECO:0000313" key="3">
    <source>
        <dbReference type="Proteomes" id="UP000020406"/>
    </source>
</evidence>
<evidence type="ECO:0000313" key="2">
    <source>
        <dbReference type="EMBL" id="MCD8472345.1"/>
    </source>
</evidence>
<protein>
    <submittedName>
        <fullName evidence="1">Uncharacterized protein</fullName>
    </submittedName>
</protein>
<sequence>MTKYYMRKNASWSLSNIFTGKVANAAINESIHSKLPGREDGPTDAYRHLLLSVQLTRIRGERYARAALNFHEWRGNKQGQSLASEQMNRTNNEFME</sequence>
<name>Z9JI40_9GAMM</name>
<dbReference type="AlphaFoldDB" id="Z9JI40"/>